<gene>
    <name evidence="1" type="ORF">ALEPTO_LOCUS6927</name>
</gene>
<comment type="caution">
    <text evidence="1">The sequence shown here is derived from an EMBL/GenBank/DDBJ whole genome shotgun (WGS) entry which is preliminary data.</text>
</comment>
<proteinExistence type="predicted"/>
<keyword evidence="2" id="KW-1185">Reference proteome</keyword>
<protein>
    <submittedName>
        <fullName evidence="1">8009_t:CDS:1</fullName>
    </submittedName>
</protein>
<evidence type="ECO:0000313" key="2">
    <source>
        <dbReference type="Proteomes" id="UP000789508"/>
    </source>
</evidence>
<reference evidence="1" key="1">
    <citation type="submission" date="2021-06" db="EMBL/GenBank/DDBJ databases">
        <authorList>
            <person name="Kallberg Y."/>
            <person name="Tangrot J."/>
            <person name="Rosling A."/>
        </authorList>
    </citation>
    <scope>NUCLEOTIDE SEQUENCE</scope>
    <source>
        <strain evidence="1">FL130A</strain>
    </source>
</reference>
<dbReference type="Proteomes" id="UP000789508">
    <property type="component" value="Unassembled WGS sequence"/>
</dbReference>
<sequence length="57" mass="5759">MTWQPYETHCIIGRNSIAIAIGGQAIGGNGGKGGNGGMNAAQEECDAKKLSGSFTSC</sequence>
<name>A0A9N9BLZ8_9GLOM</name>
<dbReference type="EMBL" id="CAJVPS010002659">
    <property type="protein sequence ID" value="CAG8573547.1"/>
    <property type="molecule type" value="Genomic_DNA"/>
</dbReference>
<accession>A0A9N9BLZ8</accession>
<dbReference type="AlphaFoldDB" id="A0A9N9BLZ8"/>
<organism evidence="1 2">
    <name type="scientific">Ambispora leptoticha</name>
    <dbReference type="NCBI Taxonomy" id="144679"/>
    <lineage>
        <taxon>Eukaryota</taxon>
        <taxon>Fungi</taxon>
        <taxon>Fungi incertae sedis</taxon>
        <taxon>Mucoromycota</taxon>
        <taxon>Glomeromycotina</taxon>
        <taxon>Glomeromycetes</taxon>
        <taxon>Archaeosporales</taxon>
        <taxon>Ambisporaceae</taxon>
        <taxon>Ambispora</taxon>
    </lineage>
</organism>
<evidence type="ECO:0000313" key="1">
    <source>
        <dbReference type="EMBL" id="CAG8573547.1"/>
    </source>
</evidence>